<dbReference type="EMBL" id="RKMK01000038">
    <property type="protein sequence ID" value="RXG88025.1"/>
    <property type="molecule type" value="Genomic_DNA"/>
</dbReference>
<evidence type="ECO:0000313" key="6">
    <source>
        <dbReference type="Proteomes" id="UP000290174"/>
    </source>
</evidence>
<name>A0A4Q0QCP9_9BRAD</name>
<evidence type="ECO:0000313" key="7">
    <source>
        <dbReference type="Proteomes" id="UP000290565"/>
    </source>
</evidence>
<dbReference type="RefSeq" id="WP_091889918.1">
    <property type="nucleotide sequence ID" value="NZ_CP022221.1"/>
</dbReference>
<feature type="compositionally biased region" description="Polar residues" evidence="1">
    <location>
        <begin position="1"/>
        <end position="13"/>
    </location>
</feature>
<feature type="compositionally biased region" description="Basic and acidic residues" evidence="1">
    <location>
        <begin position="19"/>
        <end position="28"/>
    </location>
</feature>
<dbReference type="Proteomes" id="UP000290565">
    <property type="component" value="Unassembled WGS sequence"/>
</dbReference>
<evidence type="ECO:0000313" key="5">
    <source>
        <dbReference type="Proteomes" id="UP000289946"/>
    </source>
</evidence>
<proteinExistence type="predicted"/>
<evidence type="ECO:0000313" key="3">
    <source>
        <dbReference type="EMBL" id="RXG97789.1"/>
    </source>
</evidence>
<keyword evidence="5" id="KW-1185">Reference proteome</keyword>
<feature type="region of interest" description="Disordered" evidence="1">
    <location>
        <begin position="1"/>
        <end position="66"/>
    </location>
</feature>
<reference evidence="2 6" key="2">
    <citation type="submission" date="2018-11" db="EMBL/GenBank/DDBJ databases">
        <title>Bradyrhizobium sp. nov., isolated from effective nodules of peanut in China.</title>
        <authorList>
            <person name="Li Y."/>
        </authorList>
    </citation>
    <scope>NUCLEOTIDE SEQUENCE [LARGE SCALE GENOMIC DNA]</scope>
    <source>
        <strain evidence="2 6">CCBAU 51770</strain>
        <strain evidence="3 5">CCBAU 51781</strain>
    </source>
</reference>
<reference evidence="4 7" key="1">
    <citation type="submission" date="2015-04" db="EMBL/GenBank/DDBJ databases">
        <title>Comparative genomics of rhizobia nodulating Arachis hypogaea in China.</title>
        <authorList>
            <person name="Li Y."/>
        </authorList>
    </citation>
    <scope>NUCLEOTIDE SEQUENCE [LARGE SCALE GENOMIC DNA]</scope>
    <source>
        <strain evidence="4 7">CCBAU 51787</strain>
    </source>
</reference>
<sequence length="66" mass="7142">MTVKMTLQKTSRNLPGPKPRIDTARDTQESIIEDAGETEDSGRDLVHGDGGTIDLPTKSSDLSKDD</sequence>
<protein>
    <submittedName>
        <fullName evidence="2">Uncharacterized protein</fullName>
    </submittedName>
</protein>
<accession>A0A4Q0QCP9</accession>
<evidence type="ECO:0000313" key="4">
    <source>
        <dbReference type="EMBL" id="RXH40152.1"/>
    </source>
</evidence>
<dbReference type="Proteomes" id="UP000290174">
    <property type="component" value="Unassembled WGS sequence"/>
</dbReference>
<dbReference type="EMBL" id="LBJM01000045">
    <property type="protein sequence ID" value="RXH40152.1"/>
    <property type="molecule type" value="Genomic_DNA"/>
</dbReference>
<comment type="caution">
    <text evidence="2">The sequence shown here is derived from an EMBL/GenBank/DDBJ whole genome shotgun (WGS) entry which is preliminary data.</text>
</comment>
<dbReference type="Proteomes" id="UP000289946">
    <property type="component" value="Unassembled WGS sequence"/>
</dbReference>
<accession>A0A4Q0SLM2</accession>
<organism evidence="2 6">
    <name type="scientific">Bradyrhizobium zhanjiangense</name>
    <dbReference type="NCBI Taxonomy" id="1325107"/>
    <lineage>
        <taxon>Bacteria</taxon>
        <taxon>Pseudomonadati</taxon>
        <taxon>Pseudomonadota</taxon>
        <taxon>Alphaproteobacteria</taxon>
        <taxon>Hyphomicrobiales</taxon>
        <taxon>Nitrobacteraceae</taxon>
        <taxon>Bradyrhizobium</taxon>
    </lineage>
</organism>
<gene>
    <name evidence="2" type="ORF">EAS61_30380</name>
    <name evidence="3" type="ORF">EAS62_08495</name>
    <name evidence="4" type="ORF">XH94_15430</name>
</gene>
<evidence type="ECO:0000313" key="2">
    <source>
        <dbReference type="EMBL" id="RXG88025.1"/>
    </source>
</evidence>
<dbReference type="AlphaFoldDB" id="A0A4Q0QCP9"/>
<dbReference type="EMBL" id="RDRA01000004">
    <property type="protein sequence ID" value="RXG97789.1"/>
    <property type="molecule type" value="Genomic_DNA"/>
</dbReference>
<evidence type="ECO:0000256" key="1">
    <source>
        <dbReference type="SAM" id="MobiDB-lite"/>
    </source>
</evidence>